<feature type="compositionally biased region" description="Basic and acidic residues" evidence="1">
    <location>
        <begin position="210"/>
        <end position="222"/>
    </location>
</feature>
<sequence length="312" mass="33534">MPSLRSTPLRIGTPGADPGSSRRGAPASAPDEEPRAQIPRGVDGQTRVHGEAHGDGAHQGPDGGRRGLGADGSVVLVQQRQDAQDQQRRAHELGQEAREVAHVLVRERREDGLRLGAVRVHLVEHRPVQDVHEERGHVGGHDLVEDVERHLLPRQQLEQRQRGGHGRVQVRARHAAADSDAEEEGEALAQRDGDEAAAGLAAQHGLRHARQPEEHGHEGGHELGHHLLGELALDHVRHVLHGREVLQVAAGLGRADVHILQRHSAAEGKKMGHDARHSTPLKFKAGVTGASSSSRRSGSAESSADTVLDVAR</sequence>
<comment type="caution">
    <text evidence="2">The sequence shown here is derived from an EMBL/GenBank/DDBJ whole genome shotgun (WGS) entry which is preliminary data.</text>
</comment>
<proteinExistence type="predicted"/>
<evidence type="ECO:0000313" key="3">
    <source>
        <dbReference type="Proteomes" id="UP001165083"/>
    </source>
</evidence>
<feature type="compositionally biased region" description="Basic residues" evidence="1">
    <location>
        <begin position="162"/>
        <end position="174"/>
    </location>
</feature>
<organism evidence="2 3">
    <name type="scientific">Phytophthora lilii</name>
    <dbReference type="NCBI Taxonomy" id="2077276"/>
    <lineage>
        <taxon>Eukaryota</taxon>
        <taxon>Sar</taxon>
        <taxon>Stramenopiles</taxon>
        <taxon>Oomycota</taxon>
        <taxon>Peronosporomycetes</taxon>
        <taxon>Peronosporales</taxon>
        <taxon>Peronosporaceae</taxon>
        <taxon>Phytophthora</taxon>
    </lineage>
</organism>
<feature type="region of interest" description="Disordered" evidence="1">
    <location>
        <begin position="158"/>
        <end position="222"/>
    </location>
</feature>
<feature type="compositionally biased region" description="Basic and acidic residues" evidence="1">
    <location>
        <begin position="265"/>
        <end position="277"/>
    </location>
</feature>
<dbReference type="Proteomes" id="UP001165083">
    <property type="component" value="Unassembled WGS sequence"/>
</dbReference>
<feature type="compositionally biased region" description="Low complexity" evidence="1">
    <location>
        <begin position="289"/>
        <end position="304"/>
    </location>
</feature>
<dbReference type="EMBL" id="BSXW01000664">
    <property type="protein sequence ID" value="GMF27495.1"/>
    <property type="molecule type" value="Genomic_DNA"/>
</dbReference>
<evidence type="ECO:0000256" key="1">
    <source>
        <dbReference type="SAM" id="MobiDB-lite"/>
    </source>
</evidence>
<name>A0A9W6X2I7_9STRA</name>
<reference evidence="2" key="1">
    <citation type="submission" date="2023-04" db="EMBL/GenBank/DDBJ databases">
        <title>Phytophthora lilii NBRC 32176.</title>
        <authorList>
            <person name="Ichikawa N."/>
            <person name="Sato H."/>
            <person name="Tonouchi N."/>
        </authorList>
    </citation>
    <scope>NUCLEOTIDE SEQUENCE</scope>
    <source>
        <strain evidence="2">NBRC 32176</strain>
    </source>
</reference>
<feature type="compositionally biased region" description="Basic and acidic residues" evidence="1">
    <location>
        <begin position="46"/>
        <end position="56"/>
    </location>
</feature>
<gene>
    <name evidence="2" type="ORF">Plil01_001150200</name>
</gene>
<keyword evidence="3" id="KW-1185">Reference proteome</keyword>
<dbReference type="AlphaFoldDB" id="A0A9W6X2I7"/>
<feature type="region of interest" description="Disordered" evidence="1">
    <location>
        <begin position="265"/>
        <end position="312"/>
    </location>
</feature>
<protein>
    <submittedName>
        <fullName evidence="2">Unnamed protein product</fullName>
    </submittedName>
</protein>
<evidence type="ECO:0000313" key="2">
    <source>
        <dbReference type="EMBL" id="GMF27495.1"/>
    </source>
</evidence>
<accession>A0A9W6X2I7</accession>
<feature type="region of interest" description="Disordered" evidence="1">
    <location>
        <begin position="1"/>
        <end position="70"/>
    </location>
</feature>